<evidence type="ECO:0000313" key="1">
    <source>
        <dbReference type="EMBL" id="KRN21113.1"/>
    </source>
</evidence>
<dbReference type="Proteomes" id="UP000051442">
    <property type="component" value="Unassembled WGS sequence"/>
</dbReference>
<gene>
    <name evidence="1" type="ORF">FD14_GL001228</name>
</gene>
<keyword evidence="2" id="KW-1185">Reference proteome</keyword>
<dbReference type="PATRIC" id="fig|1423804.4.peg.1323"/>
<evidence type="ECO:0000313" key="2">
    <source>
        <dbReference type="Proteomes" id="UP000051442"/>
    </source>
</evidence>
<dbReference type="AlphaFoldDB" id="A0A0R2EXS0"/>
<reference evidence="1 2" key="1">
    <citation type="journal article" date="2015" name="Genome Announc.">
        <title>Expanding the biotechnology potential of lactobacilli through comparative genomics of 213 strains and associated genera.</title>
        <authorList>
            <person name="Sun Z."/>
            <person name="Harris H.M."/>
            <person name="McCann A."/>
            <person name="Guo C."/>
            <person name="Argimon S."/>
            <person name="Zhang W."/>
            <person name="Yang X."/>
            <person name="Jeffery I.B."/>
            <person name="Cooney J.C."/>
            <person name="Kagawa T.F."/>
            <person name="Liu W."/>
            <person name="Song Y."/>
            <person name="Salvetti E."/>
            <person name="Wrobel A."/>
            <person name="Rasinkangas P."/>
            <person name="Parkhill J."/>
            <person name="Rea M.C."/>
            <person name="O'Sullivan O."/>
            <person name="Ritari J."/>
            <person name="Douillard F.P."/>
            <person name="Paul Ross R."/>
            <person name="Yang R."/>
            <person name="Briner A.E."/>
            <person name="Felis G.E."/>
            <person name="de Vos W.M."/>
            <person name="Barrangou R."/>
            <person name="Klaenhammer T.R."/>
            <person name="Caufield P.W."/>
            <person name="Cui Y."/>
            <person name="Zhang H."/>
            <person name="O'Toole P.W."/>
        </authorList>
    </citation>
    <scope>NUCLEOTIDE SEQUENCE [LARGE SCALE GENOMIC DNA]</scope>
    <source>
        <strain evidence="1 2">DSM 23365</strain>
    </source>
</reference>
<dbReference type="EMBL" id="AYZM01000125">
    <property type="protein sequence ID" value="KRN21113.1"/>
    <property type="molecule type" value="Genomic_DNA"/>
</dbReference>
<sequence length="80" mass="9022">MHNSALSQNISKRVERQYYLIESASTGEVQHHATLVHCGYWTLTTIVSAVVELLSNVAITQFRQLQNVTVSSSVCRQRTM</sequence>
<organism evidence="1 2">
    <name type="scientific">Secundilactobacillus similis DSM 23365 = JCM 2765</name>
    <dbReference type="NCBI Taxonomy" id="1423804"/>
    <lineage>
        <taxon>Bacteria</taxon>
        <taxon>Bacillati</taxon>
        <taxon>Bacillota</taxon>
        <taxon>Bacilli</taxon>
        <taxon>Lactobacillales</taxon>
        <taxon>Lactobacillaceae</taxon>
        <taxon>Secundilactobacillus</taxon>
    </lineage>
</organism>
<name>A0A0R2EXS0_9LACO</name>
<accession>A0A0R2EXS0</accession>
<comment type="caution">
    <text evidence="1">The sequence shown here is derived from an EMBL/GenBank/DDBJ whole genome shotgun (WGS) entry which is preliminary data.</text>
</comment>
<protein>
    <submittedName>
        <fullName evidence="1">Uncharacterized protein</fullName>
    </submittedName>
</protein>
<proteinExistence type="predicted"/>